<evidence type="ECO:0000313" key="2">
    <source>
        <dbReference type="Proteomes" id="UP001247283"/>
    </source>
</evidence>
<organism evidence="1 2">
    <name type="scientific">Gierle apodemus virus</name>
    <dbReference type="NCBI Taxonomy" id="2940985"/>
    <lineage>
        <taxon>Viruses</taxon>
        <taxon>Riboviria</taxon>
        <taxon>Orthornavirae</taxon>
        <taxon>Negarnaviricota</taxon>
        <taxon>Haploviricotina</taxon>
        <taxon>Monjiviricetes</taxon>
        <taxon>Mononegavirales</taxon>
        <taxon>Paramyxoviridae</taxon>
        <taxon>Orthoparamyxovirinae</taxon>
        <taxon>Paramorbillivirus</taxon>
        <taxon>Paramorbillivirus gierlense</taxon>
    </lineage>
</organism>
<keyword evidence="2" id="KW-1185">Reference proteome</keyword>
<reference evidence="1" key="1">
    <citation type="journal article" date="2022" name="bioRxiv">
        <title>The characterization of multiple novel paramyxovirus species highlights the diverse nature of the subfamily Orthoparamyxovirinae.</title>
        <authorList>
            <person name="Vanmechelen B."/>
            <person name="Meurs S."/>
            <person name="Horemans M."/>
            <person name="Loosen A."/>
            <person name="Maes T.J."/>
            <person name="Laenen L."/>
            <person name="Vergote V."/>
            <person name="Koundouno F.R."/>
            <person name="Magassouba N."/>
            <person name="Konde M.K."/>
            <person name="Conde I.S."/>
            <person name="Carroll M.W."/>
            <person name="Maes P."/>
        </authorList>
    </citation>
    <scope>NUCLEOTIDE SEQUENCE</scope>
    <source>
        <strain evidence="1">BE/Gierle/As/1/2013</strain>
    </source>
</reference>
<proteinExistence type="predicted"/>
<dbReference type="EMBL" id="OK623356">
    <property type="protein sequence ID" value="UQM99542.1"/>
    <property type="molecule type" value="Viral_cRNA"/>
</dbReference>
<accession>A0AAE9HV07</accession>
<name>A0AAE9HV07_9MONO</name>
<protein>
    <submittedName>
        <fullName evidence="1">Accessory protein</fullName>
    </submittedName>
</protein>
<gene>
    <name evidence="1" type="primary">P/V/C</name>
</gene>
<dbReference type="Proteomes" id="UP001247283">
    <property type="component" value="Segment"/>
</dbReference>
<sequence length="162" mass="18739">MLSLLYRVLKRPRPQEGPLKKFKSSSNLVEHTQMVRNPLGKSQSFHLSSGNSASQMEKVLWAEVVRYAKTIKKQILKEMTLTPLTSRKEMMAYSQMQFILTMISRLMMRLTLSKEWAAQVLQEVCQTQEERLQFSQALRTLQMMMPAPVWETACGRLVALDT</sequence>
<evidence type="ECO:0000313" key="1">
    <source>
        <dbReference type="EMBL" id="UQM99542.1"/>
    </source>
</evidence>